<evidence type="ECO:0000256" key="3">
    <source>
        <dbReference type="SAM" id="SignalP"/>
    </source>
</evidence>
<keyword evidence="6" id="KW-1185">Reference proteome</keyword>
<name>A0A1R4B525_9VIBR</name>
<dbReference type="PANTHER" id="PTHR35936:SF25">
    <property type="entry name" value="ABC TRANSPORTER SUBSTRATE-BINDING PROTEIN"/>
    <property type="match status" value="1"/>
</dbReference>
<feature type="signal peptide" evidence="3">
    <location>
        <begin position="1"/>
        <end position="22"/>
    </location>
</feature>
<accession>A0A1R4B525</accession>
<dbReference type="STRING" id="1918946.VPAL9027_01989"/>
<dbReference type="EMBL" id="FUFT01000005">
    <property type="protein sequence ID" value="SJL84009.1"/>
    <property type="molecule type" value="Genomic_DNA"/>
</dbReference>
<evidence type="ECO:0000313" key="6">
    <source>
        <dbReference type="Proteomes" id="UP000189475"/>
    </source>
</evidence>
<feature type="chain" id="PRO_5013272315" evidence="3">
    <location>
        <begin position="23"/>
        <end position="244"/>
    </location>
</feature>
<evidence type="ECO:0000259" key="4">
    <source>
        <dbReference type="SMART" id="SM00062"/>
    </source>
</evidence>
<dbReference type="OrthoDB" id="2081943at2"/>
<evidence type="ECO:0000313" key="5">
    <source>
        <dbReference type="EMBL" id="SJL84009.1"/>
    </source>
</evidence>
<dbReference type="InterPro" id="IPR001638">
    <property type="entry name" value="Solute-binding_3/MltF_N"/>
</dbReference>
<reference evidence="5 6" key="1">
    <citation type="submission" date="2017-02" db="EMBL/GenBank/DDBJ databases">
        <authorList>
            <person name="Peterson S.W."/>
        </authorList>
    </citation>
    <scope>NUCLEOTIDE SEQUENCE [LARGE SCALE GENOMIC DNA]</scope>
    <source>
        <strain evidence="5 6">CECT 9027</strain>
    </source>
</reference>
<proteinExistence type="inferred from homology"/>
<gene>
    <name evidence="5" type="primary">fliY_1</name>
    <name evidence="5" type="ORF">VPAL9027_01989</name>
</gene>
<evidence type="ECO:0000256" key="2">
    <source>
        <dbReference type="ARBA" id="ARBA00022729"/>
    </source>
</evidence>
<protein>
    <submittedName>
        <fullName evidence="5">Cystine-binding periplasmic protein</fullName>
    </submittedName>
</protein>
<dbReference type="SUPFAM" id="SSF53850">
    <property type="entry name" value="Periplasmic binding protein-like II"/>
    <property type="match status" value="1"/>
</dbReference>
<feature type="domain" description="Solute-binding protein family 3/N-terminal" evidence="4">
    <location>
        <begin position="24"/>
        <end position="244"/>
    </location>
</feature>
<dbReference type="Proteomes" id="UP000189475">
    <property type="component" value="Unassembled WGS sequence"/>
</dbReference>
<comment type="similarity">
    <text evidence="1">Belongs to the bacterial solute-binding protein 3 family.</text>
</comment>
<organism evidence="5 6">
    <name type="scientific">Vibrio palustris</name>
    <dbReference type="NCBI Taxonomy" id="1918946"/>
    <lineage>
        <taxon>Bacteria</taxon>
        <taxon>Pseudomonadati</taxon>
        <taxon>Pseudomonadota</taxon>
        <taxon>Gammaproteobacteria</taxon>
        <taxon>Vibrionales</taxon>
        <taxon>Vibrionaceae</taxon>
        <taxon>Vibrio</taxon>
    </lineage>
</organism>
<evidence type="ECO:0000256" key="1">
    <source>
        <dbReference type="ARBA" id="ARBA00010333"/>
    </source>
</evidence>
<dbReference type="Gene3D" id="3.40.190.10">
    <property type="entry name" value="Periplasmic binding protein-like II"/>
    <property type="match status" value="2"/>
</dbReference>
<keyword evidence="2 3" id="KW-0732">Signal</keyword>
<sequence>MKYLSIFLFTFLNLFGGNFSHAATVTAAQDPWPPFVTNDPSMPGISVEILTEAMKTQGHTVNFRNMPWARALDSVKKGRIDILPAAWINDERKQYLLFSSPYLFNELSYISRASDNFSYSNLSSLKGKTVGIVRGYAYDPDFMKEPSIKRPESIDIETNIKKLKNNRVDLTIEDKIVALSTIKRLNMSPGDFIFSQPISKKSLYVTIGISNPNGKKYMNAYEKGLQIIKKNGTFDKILSKYGIK</sequence>
<dbReference type="SMART" id="SM00062">
    <property type="entry name" value="PBPb"/>
    <property type="match status" value="1"/>
</dbReference>
<dbReference type="Pfam" id="PF00497">
    <property type="entry name" value="SBP_bac_3"/>
    <property type="match status" value="1"/>
</dbReference>
<dbReference type="PANTHER" id="PTHR35936">
    <property type="entry name" value="MEMBRANE-BOUND LYTIC MUREIN TRANSGLYCOSYLASE F"/>
    <property type="match status" value="1"/>
</dbReference>
<dbReference type="AlphaFoldDB" id="A0A1R4B525"/>